<name>A0A0C3FUV0_PILCF</name>
<dbReference type="GO" id="GO:0061630">
    <property type="term" value="F:ubiquitin protein ligase activity"/>
    <property type="evidence" value="ECO:0007669"/>
    <property type="project" value="UniProtKB-EC"/>
</dbReference>
<keyword evidence="8" id="KW-0863">Zinc-finger</keyword>
<evidence type="ECO:0000256" key="6">
    <source>
        <dbReference type="ARBA" id="ARBA00022692"/>
    </source>
</evidence>
<evidence type="ECO:0000313" key="16">
    <source>
        <dbReference type="EMBL" id="KIM88175.1"/>
    </source>
</evidence>
<dbReference type="Gene3D" id="3.30.40.10">
    <property type="entry name" value="Zinc/RING finger domain, C3HC4 (zinc finger)"/>
    <property type="match status" value="1"/>
</dbReference>
<dbReference type="PANTHER" id="PTHR13145">
    <property type="entry name" value="SSM4 PROTEIN"/>
    <property type="match status" value="1"/>
</dbReference>
<keyword evidence="5" id="KW-0808">Transferase</keyword>
<dbReference type="FunCoup" id="A0A0C3FUV0">
    <property type="interactions" value="535"/>
</dbReference>
<evidence type="ECO:0000256" key="13">
    <source>
        <dbReference type="SAM" id="MobiDB-lite"/>
    </source>
</evidence>
<feature type="transmembrane region" description="Helical" evidence="14">
    <location>
        <begin position="88"/>
        <end position="111"/>
    </location>
</feature>
<evidence type="ECO:0000259" key="15">
    <source>
        <dbReference type="PROSITE" id="PS51292"/>
    </source>
</evidence>
<evidence type="ECO:0000256" key="3">
    <source>
        <dbReference type="ARBA" id="ARBA00004906"/>
    </source>
</evidence>
<organism evidence="16 17">
    <name type="scientific">Piloderma croceum (strain F 1598)</name>
    <dbReference type="NCBI Taxonomy" id="765440"/>
    <lineage>
        <taxon>Eukaryota</taxon>
        <taxon>Fungi</taxon>
        <taxon>Dikarya</taxon>
        <taxon>Basidiomycota</taxon>
        <taxon>Agaricomycotina</taxon>
        <taxon>Agaricomycetes</taxon>
        <taxon>Agaricomycetidae</taxon>
        <taxon>Atheliales</taxon>
        <taxon>Atheliaceae</taxon>
        <taxon>Piloderma</taxon>
    </lineage>
</organism>
<dbReference type="OrthoDB" id="264354at2759"/>
<feature type="region of interest" description="Disordered" evidence="13">
    <location>
        <begin position="276"/>
        <end position="466"/>
    </location>
</feature>
<evidence type="ECO:0000313" key="17">
    <source>
        <dbReference type="Proteomes" id="UP000054166"/>
    </source>
</evidence>
<feature type="transmembrane region" description="Helical" evidence="14">
    <location>
        <begin position="1462"/>
        <end position="1488"/>
    </location>
</feature>
<keyword evidence="12 14" id="KW-0472">Membrane</keyword>
<comment type="subcellular location">
    <subcellularLocation>
        <location evidence="2">Membrane</location>
        <topology evidence="2">Multi-pass membrane protein</topology>
    </subcellularLocation>
</comment>
<dbReference type="GO" id="GO:0036503">
    <property type="term" value="P:ERAD pathway"/>
    <property type="evidence" value="ECO:0007669"/>
    <property type="project" value="TreeGrafter"/>
</dbReference>
<feature type="transmembrane region" description="Helical" evidence="14">
    <location>
        <begin position="939"/>
        <end position="970"/>
    </location>
</feature>
<reference evidence="16 17" key="1">
    <citation type="submission" date="2014-04" db="EMBL/GenBank/DDBJ databases">
        <authorList>
            <consortium name="DOE Joint Genome Institute"/>
            <person name="Kuo A."/>
            <person name="Tarkka M."/>
            <person name="Buscot F."/>
            <person name="Kohler A."/>
            <person name="Nagy L.G."/>
            <person name="Floudas D."/>
            <person name="Copeland A."/>
            <person name="Barry K.W."/>
            <person name="Cichocki N."/>
            <person name="Veneault-Fourrey C."/>
            <person name="LaButti K."/>
            <person name="Lindquist E.A."/>
            <person name="Lipzen A."/>
            <person name="Lundell T."/>
            <person name="Morin E."/>
            <person name="Murat C."/>
            <person name="Sun H."/>
            <person name="Tunlid A."/>
            <person name="Henrissat B."/>
            <person name="Grigoriev I.V."/>
            <person name="Hibbett D.S."/>
            <person name="Martin F."/>
            <person name="Nordberg H.P."/>
            <person name="Cantor M.N."/>
            <person name="Hua S.X."/>
        </authorList>
    </citation>
    <scope>NUCLEOTIDE SEQUENCE [LARGE SCALE GENOMIC DNA]</scope>
    <source>
        <strain evidence="16 17">F 1598</strain>
    </source>
</reference>
<reference evidence="17" key="2">
    <citation type="submission" date="2015-01" db="EMBL/GenBank/DDBJ databases">
        <title>Evolutionary Origins and Diversification of the Mycorrhizal Mutualists.</title>
        <authorList>
            <consortium name="DOE Joint Genome Institute"/>
            <consortium name="Mycorrhizal Genomics Consortium"/>
            <person name="Kohler A."/>
            <person name="Kuo A."/>
            <person name="Nagy L.G."/>
            <person name="Floudas D."/>
            <person name="Copeland A."/>
            <person name="Barry K.W."/>
            <person name="Cichocki N."/>
            <person name="Veneault-Fourrey C."/>
            <person name="LaButti K."/>
            <person name="Lindquist E.A."/>
            <person name="Lipzen A."/>
            <person name="Lundell T."/>
            <person name="Morin E."/>
            <person name="Murat C."/>
            <person name="Riley R."/>
            <person name="Ohm R."/>
            <person name="Sun H."/>
            <person name="Tunlid A."/>
            <person name="Henrissat B."/>
            <person name="Grigoriev I.V."/>
            <person name="Hibbett D.S."/>
            <person name="Martin F."/>
        </authorList>
    </citation>
    <scope>NUCLEOTIDE SEQUENCE [LARGE SCALE GENOMIC DNA]</scope>
    <source>
        <strain evidence="17">F 1598</strain>
    </source>
</reference>
<dbReference type="EC" id="2.3.2.27" evidence="4"/>
<evidence type="ECO:0000256" key="11">
    <source>
        <dbReference type="ARBA" id="ARBA00022989"/>
    </source>
</evidence>
<keyword evidence="7" id="KW-0479">Metal-binding</keyword>
<feature type="region of interest" description="Disordered" evidence="13">
    <location>
        <begin position="1511"/>
        <end position="1532"/>
    </location>
</feature>
<dbReference type="HOGENOM" id="CLU_001266_1_0_1"/>
<feature type="region of interest" description="Disordered" evidence="13">
    <location>
        <begin position="479"/>
        <end position="676"/>
    </location>
</feature>
<feature type="transmembrane region" description="Helical" evidence="14">
    <location>
        <begin position="1381"/>
        <end position="1398"/>
    </location>
</feature>
<accession>A0A0C3FUV0</accession>
<keyword evidence="10" id="KW-0862">Zinc</keyword>
<feature type="transmembrane region" description="Helical" evidence="14">
    <location>
        <begin position="897"/>
        <end position="918"/>
    </location>
</feature>
<feature type="transmembrane region" description="Helical" evidence="14">
    <location>
        <begin position="1092"/>
        <end position="1110"/>
    </location>
</feature>
<feature type="compositionally biased region" description="Basic residues" evidence="13">
    <location>
        <begin position="278"/>
        <end position="289"/>
    </location>
</feature>
<dbReference type="GO" id="GO:0005789">
    <property type="term" value="C:endoplasmic reticulum membrane"/>
    <property type="evidence" value="ECO:0007669"/>
    <property type="project" value="TreeGrafter"/>
</dbReference>
<gene>
    <name evidence="16" type="ORF">PILCRDRAFT_249876</name>
</gene>
<evidence type="ECO:0000256" key="2">
    <source>
        <dbReference type="ARBA" id="ARBA00004141"/>
    </source>
</evidence>
<comment type="catalytic activity">
    <reaction evidence="1">
        <text>S-ubiquitinyl-[E2 ubiquitin-conjugating enzyme]-L-cysteine + [acceptor protein]-L-lysine = [E2 ubiquitin-conjugating enzyme]-L-cysteine + N(6)-ubiquitinyl-[acceptor protein]-L-lysine.</text>
        <dbReference type="EC" id="2.3.2.27"/>
    </reaction>
</comment>
<feature type="transmembrane region" description="Helical" evidence="14">
    <location>
        <begin position="186"/>
        <end position="206"/>
    </location>
</feature>
<dbReference type="STRING" id="765440.A0A0C3FUV0"/>
<evidence type="ECO:0000256" key="5">
    <source>
        <dbReference type="ARBA" id="ARBA00022679"/>
    </source>
</evidence>
<dbReference type="InterPro" id="IPR056521">
    <property type="entry name" value="MARCHF6-like_C"/>
</dbReference>
<evidence type="ECO:0000256" key="9">
    <source>
        <dbReference type="ARBA" id="ARBA00022786"/>
    </source>
</evidence>
<evidence type="ECO:0000256" key="1">
    <source>
        <dbReference type="ARBA" id="ARBA00000900"/>
    </source>
</evidence>
<dbReference type="FunFam" id="3.30.40.10:FF:000287">
    <property type="entry name" value="RING finger membrane protein"/>
    <property type="match status" value="1"/>
</dbReference>
<evidence type="ECO:0000256" key="10">
    <source>
        <dbReference type="ARBA" id="ARBA00022833"/>
    </source>
</evidence>
<feature type="region of interest" description="Disordered" evidence="13">
    <location>
        <begin position="229"/>
        <end position="259"/>
    </location>
</feature>
<dbReference type="Pfam" id="PF23113">
    <property type="entry name" value="MARCHF6_C"/>
    <property type="match status" value="1"/>
</dbReference>
<feature type="transmembrane region" description="Helical" evidence="14">
    <location>
        <begin position="1428"/>
        <end position="1450"/>
    </location>
</feature>
<feature type="domain" description="RING-CH-type" evidence="15">
    <location>
        <begin position="2"/>
        <end position="63"/>
    </location>
</feature>
<dbReference type="InterPro" id="IPR013083">
    <property type="entry name" value="Znf_RING/FYVE/PHD"/>
</dbReference>
<feature type="transmembrane region" description="Helical" evidence="14">
    <location>
        <begin position="1337"/>
        <end position="1361"/>
    </location>
</feature>
<feature type="compositionally biased region" description="Low complexity" evidence="13">
    <location>
        <begin position="440"/>
        <end position="461"/>
    </location>
</feature>
<dbReference type="SUPFAM" id="SSF57850">
    <property type="entry name" value="RING/U-box"/>
    <property type="match status" value="1"/>
</dbReference>
<evidence type="ECO:0000256" key="4">
    <source>
        <dbReference type="ARBA" id="ARBA00012483"/>
    </source>
</evidence>
<dbReference type="Pfam" id="PF12906">
    <property type="entry name" value="RINGv"/>
    <property type="match status" value="1"/>
</dbReference>
<evidence type="ECO:0000256" key="12">
    <source>
        <dbReference type="ARBA" id="ARBA00023136"/>
    </source>
</evidence>
<dbReference type="GO" id="GO:0008270">
    <property type="term" value="F:zinc ion binding"/>
    <property type="evidence" value="ECO:0007669"/>
    <property type="project" value="UniProtKB-KW"/>
</dbReference>
<dbReference type="EMBL" id="KN832977">
    <property type="protein sequence ID" value="KIM88175.1"/>
    <property type="molecule type" value="Genomic_DNA"/>
</dbReference>
<dbReference type="CDD" id="cd16702">
    <property type="entry name" value="RING_CH-C4HC3_MARCH6"/>
    <property type="match status" value="1"/>
</dbReference>
<sequence>MQEAEEQDTCRICSAPGEPEQPLFYPCKCSGTIRYIHQDCLTTWLAHSKKKTCDVCKHPYSFTKVYAADMPSRLPPVLLIRRLAQQCLFALIFALRAVVVSIVWLAILPWATVWTWRMYFTMGDSTAWWISDRPRSSPPKAGHTLFHQYQNMSAASANGTSMLPSNTTFVEWTMSRPLWRSISADIFAGQIIATFIVLTFIAIFLLREWISQNARPGVFEDEEFFAENRDLPPQEPAPQPAAQPQLEAPPNGAPIVPAPGPVILPLANRGDRIAAHGRGVRRARRHHVVNRPYQGADSAVPRRRDKGKGKARDDESATESDADPRSSRVRRRLHSGSEGSSDESEEDQRFPHNLRDVVAAAAMRRAEEARAARSSPTASNAEDMDTFEFTFRAPAQLSQNRRSFSEPRSSPGVWSSEVNPSPGSTGTSPISTSVERGESTEPTLSPSSSSDTLSSTASPQSGIPSLSPSVAEKIFAAKSAAPASPIRRPPMPSTTLPTPSGAGASTPPLAIGSTTRSGARTPLASPSLATYRAPEELGAGPSTLAGYFDQEGLTEEELRIEQDMYFRAPEEEAGPPQIGNVSGLQQTSESGDGEEGDDYDENEEDEDYEHVLADDEEDEEEDENADDVDALDFNEDADWDDEGDQEEDEGDDELRRGDAGVQQQPAPGPPVPEAADVNEDLEGNVEDDMEGAMEAIGMRGPIYGVVQNAALMVFVLDTAIGLGVWLPFTIGKSTALLSLDPHRFLQIIHLPIRAMRIITDPIVDSIAFLIKRFALPPILRLFYMAVDLVVSSVLYLVAQIAGQATADKTYEHLSSMSSEPTNSSFAKVLQWISPSDVHTVDAPAPYAINALFDIDSPIIRSAEPHFAALGKEVRITGVRLKTAWIRLTIGDGTTEKIFAVVLGYAVVALLLAMYLNILTVGNVKSAGRAVRSVVRQQLLVLKVAVFIIIELVMFPLGCGIMLDLCSVWLFPEANLQSRAVFFVQSPVTAMFYHWVAGTMFMYQFAILLAGCRGIMRAGAMWFIKDPQDQNFHPIRDILERPTLTQLRKLLISAIMYSIVVALGVGSVASLLCAGFNSILPLRWKTREPLSDVPIDLLFLHFVLPYTMHYFRPKKVGFNVVVHAWKQLARHLRLTSYMFGDRYPMEEFTPQHPSWTSFVMTVVGIHDPRNIHDGSFRRVPASDNVALPREMRATAEVDANGEPVNEAAAKLIQMQNAEAEKAKRNPKSDYTVVYIPPHFRYRIILFIFALWVAFAIFVAISLSVPILLGRSFFKLFTARDVHDGYSFITGFYLLWGCYIIGKAIDRMDKRRQRRGPDGPRAEFSVFLVKRSLLWLAKISYMLFSLGLVIPTLISLVMDFYIIMPIRLAVNPALKPHIRIVDAWALGLLYAKIAVHVHRLQRPTLVMRGLNNIASNGWTHPDPWKATKEIIGPVTGGLTLLLLFPAAVVWGLRQILSLPIDDKFIFMHVYPGLFAVVGFGRSIMAGMALLSTWSQSIRDKEFLVEMRLRNHEPVEEEKKAAKLAKETDGELSDN</sequence>
<feature type="compositionally biased region" description="Basic and acidic residues" evidence="13">
    <location>
        <begin position="1511"/>
        <end position="1526"/>
    </location>
</feature>
<dbReference type="PROSITE" id="PS51292">
    <property type="entry name" value="ZF_RING_CH"/>
    <property type="match status" value="1"/>
</dbReference>
<feature type="compositionally biased region" description="Acidic residues" evidence="13">
    <location>
        <begin position="591"/>
        <end position="652"/>
    </location>
</feature>
<feature type="transmembrane region" description="Helical" evidence="14">
    <location>
        <begin position="1049"/>
        <end position="1072"/>
    </location>
</feature>
<feature type="transmembrane region" description="Helical" evidence="14">
    <location>
        <begin position="990"/>
        <end position="1011"/>
    </location>
</feature>
<feature type="compositionally biased region" description="Polar residues" evidence="13">
    <location>
        <begin position="396"/>
        <end position="419"/>
    </location>
</feature>
<feature type="transmembrane region" description="Helical" evidence="14">
    <location>
        <begin position="781"/>
        <end position="801"/>
    </location>
</feature>
<feature type="transmembrane region" description="Helical" evidence="14">
    <location>
        <begin position="1242"/>
        <end position="1263"/>
    </location>
</feature>
<dbReference type="PANTHER" id="PTHR13145:SF0">
    <property type="entry name" value="E3 UBIQUITIN-PROTEIN LIGASE MARCHF6"/>
    <property type="match status" value="1"/>
</dbReference>
<dbReference type="SMART" id="SM00744">
    <property type="entry name" value="RINGv"/>
    <property type="match status" value="1"/>
</dbReference>
<keyword evidence="6 14" id="KW-0812">Transmembrane</keyword>
<feature type="compositionally biased region" description="Low complexity" evidence="13">
    <location>
        <begin position="420"/>
        <end position="433"/>
    </location>
</feature>
<keyword evidence="9" id="KW-0833">Ubl conjugation pathway</keyword>
<feature type="compositionally biased region" description="Basic and acidic residues" evidence="13">
    <location>
        <begin position="556"/>
        <end position="570"/>
    </location>
</feature>
<proteinExistence type="predicted"/>
<dbReference type="InterPro" id="IPR011016">
    <property type="entry name" value="Znf_RING-CH"/>
</dbReference>
<dbReference type="InParanoid" id="A0A0C3FUV0"/>
<evidence type="ECO:0000256" key="14">
    <source>
        <dbReference type="SAM" id="Phobius"/>
    </source>
</evidence>
<keyword evidence="11 14" id="KW-1133">Transmembrane helix</keyword>
<keyword evidence="17" id="KW-1185">Reference proteome</keyword>
<dbReference type="Proteomes" id="UP000054166">
    <property type="component" value="Unassembled WGS sequence"/>
</dbReference>
<protein>
    <recommendedName>
        <fullName evidence="4">RING-type E3 ubiquitin transferase</fullName>
        <ecNumber evidence="4">2.3.2.27</ecNumber>
    </recommendedName>
</protein>
<feature type="transmembrane region" description="Helical" evidence="14">
    <location>
        <begin position="1283"/>
        <end position="1303"/>
    </location>
</feature>
<comment type="pathway">
    <text evidence="3">Protein modification; protein ubiquitination.</text>
</comment>
<evidence type="ECO:0000256" key="8">
    <source>
        <dbReference type="ARBA" id="ARBA00022771"/>
    </source>
</evidence>
<evidence type="ECO:0000256" key="7">
    <source>
        <dbReference type="ARBA" id="ARBA00022723"/>
    </source>
</evidence>